<dbReference type="InterPro" id="IPR035669">
    <property type="entry name" value="SGNH_plant_lipase-like"/>
</dbReference>
<evidence type="ECO:0000256" key="1">
    <source>
        <dbReference type="ARBA" id="ARBA00008668"/>
    </source>
</evidence>
<evidence type="ECO:0000256" key="3">
    <source>
        <dbReference type="ARBA" id="ARBA00022801"/>
    </source>
</evidence>
<protein>
    <submittedName>
        <fullName evidence="6">GDSL lipase/esterase</fullName>
    </submittedName>
</protein>
<dbReference type="AlphaFoldDB" id="A0AAN8Z569"/>
<comment type="caution">
    <text evidence="6">The sequence shown here is derived from an EMBL/GenBank/DDBJ whole genome shotgun (WGS) entry which is preliminary data.</text>
</comment>
<dbReference type="Gene3D" id="3.40.50.1110">
    <property type="entry name" value="SGNH hydrolase"/>
    <property type="match status" value="1"/>
</dbReference>
<proteinExistence type="inferred from homology"/>
<sequence length="392" mass="43293">MWSVYSSFRTCQMMASCRSFSWRVVALTIFLVSVPLSSAPTSHSPPFRGIYAFGDSYTDTGNTQSSTGPTGFNYVSSPPYGTTFFHHPTNRYSDGRLVIDFVAEALSLPYLPPYRKHTADVSKGVNFAVAGCTAIPHDFFIRNNLTFDITPESLQTQLQWFNKFLESQGCKGNSTRSKCREILDDALIWVGEIGANDYAYTVGSSVSAKTIQNFAIESFTGFLQALLEKGAKYIVVQGLPQAGCLPLAMVLAPDTDRDSIGCVGSVSKQSYTHNMDIQAKINGFRIKFPHAVIVYADYWNAYHAIMINASKYGFKERFKTCCGSGGGVYNFDPFAACGSATSTSCKNPSQYINWDGVHLTEGMYKVVSDMFLRGKFCHPPFNYLLGRKLHSG</sequence>
<keyword evidence="7" id="KW-1185">Reference proteome</keyword>
<keyword evidence="4" id="KW-0325">Glycoprotein</keyword>
<gene>
    <name evidence="6" type="ORF">RJ641_009633</name>
</gene>
<feature type="signal peptide" evidence="5">
    <location>
        <begin position="1"/>
        <end position="39"/>
    </location>
</feature>
<evidence type="ECO:0000256" key="2">
    <source>
        <dbReference type="ARBA" id="ARBA00022729"/>
    </source>
</evidence>
<dbReference type="CDD" id="cd01837">
    <property type="entry name" value="SGNH_plant_lipase_like"/>
    <property type="match status" value="1"/>
</dbReference>
<comment type="similarity">
    <text evidence="1">Belongs to the 'GDSL' lipolytic enzyme family.</text>
</comment>
<dbReference type="InterPro" id="IPR036514">
    <property type="entry name" value="SGNH_hydro_sf"/>
</dbReference>
<accession>A0AAN8Z569</accession>
<evidence type="ECO:0000313" key="7">
    <source>
        <dbReference type="Proteomes" id="UP001370490"/>
    </source>
</evidence>
<keyword evidence="3" id="KW-0378">Hydrolase</keyword>
<evidence type="ECO:0000256" key="4">
    <source>
        <dbReference type="ARBA" id="ARBA00023180"/>
    </source>
</evidence>
<feature type="chain" id="PRO_5042810413" evidence="5">
    <location>
        <begin position="40"/>
        <end position="392"/>
    </location>
</feature>
<organism evidence="6 7">
    <name type="scientific">Dillenia turbinata</name>
    <dbReference type="NCBI Taxonomy" id="194707"/>
    <lineage>
        <taxon>Eukaryota</taxon>
        <taxon>Viridiplantae</taxon>
        <taxon>Streptophyta</taxon>
        <taxon>Embryophyta</taxon>
        <taxon>Tracheophyta</taxon>
        <taxon>Spermatophyta</taxon>
        <taxon>Magnoliopsida</taxon>
        <taxon>eudicotyledons</taxon>
        <taxon>Gunneridae</taxon>
        <taxon>Pentapetalae</taxon>
        <taxon>Dilleniales</taxon>
        <taxon>Dilleniaceae</taxon>
        <taxon>Dillenia</taxon>
    </lineage>
</organism>
<dbReference type="GO" id="GO:0016788">
    <property type="term" value="F:hydrolase activity, acting on ester bonds"/>
    <property type="evidence" value="ECO:0007669"/>
    <property type="project" value="InterPro"/>
</dbReference>
<dbReference type="SUPFAM" id="SSF52266">
    <property type="entry name" value="SGNH hydrolase"/>
    <property type="match status" value="1"/>
</dbReference>
<name>A0AAN8Z569_9MAGN</name>
<dbReference type="InterPro" id="IPR001087">
    <property type="entry name" value="GDSL"/>
</dbReference>
<dbReference type="EMBL" id="JBAMMX010000016">
    <property type="protein sequence ID" value="KAK6925307.1"/>
    <property type="molecule type" value="Genomic_DNA"/>
</dbReference>
<dbReference type="Pfam" id="PF00657">
    <property type="entry name" value="Lipase_GDSL"/>
    <property type="match status" value="1"/>
</dbReference>
<evidence type="ECO:0000313" key="6">
    <source>
        <dbReference type="EMBL" id="KAK6925307.1"/>
    </source>
</evidence>
<evidence type="ECO:0000256" key="5">
    <source>
        <dbReference type="SAM" id="SignalP"/>
    </source>
</evidence>
<keyword evidence="2 5" id="KW-0732">Signal</keyword>
<dbReference type="PANTHER" id="PTHR22835">
    <property type="entry name" value="ZINC FINGER FYVE DOMAIN CONTAINING PROTEIN"/>
    <property type="match status" value="1"/>
</dbReference>
<dbReference type="PANTHER" id="PTHR22835:SF557">
    <property type="entry name" value="LIPASE_HYDROLASE FAMILY PROTEIN, PUTATIVE, EXPRESSED-RELATED"/>
    <property type="match status" value="1"/>
</dbReference>
<dbReference type="Proteomes" id="UP001370490">
    <property type="component" value="Unassembled WGS sequence"/>
</dbReference>
<reference evidence="6 7" key="1">
    <citation type="submission" date="2023-12" db="EMBL/GenBank/DDBJ databases">
        <title>A high-quality genome assembly for Dillenia turbinata (Dilleniales).</title>
        <authorList>
            <person name="Chanderbali A."/>
        </authorList>
    </citation>
    <scope>NUCLEOTIDE SEQUENCE [LARGE SCALE GENOMIC DNA]</scope>
    <source>
        <strain evidence="6">LSX21</strain>
        <tissue evidence="6">Leaf</tissue>
    </source>
</reference>